<dbReference type="Pfam" id="PF07715">
    <property type="entry name" value="Plug"/>
    <property type="match status" value="1"/>
</dbReference>
<dbReference type="Pfam" id="PF13715">
    <property type="entry name" value="CarbopepD_reg_2"/>
    <property type="match status" value="1"/>
</dbReference>
<dbReference type="InterPro" id="IPR023997">
    <property type="entry name" value="TonB-dep_OMP_SusC/RagA_CS"/>
</dbReference>
<keyword evidence="1" id="KW-0813">Transport</keyword>
<dbReference type="InterPro" id="IPR012910">
    <property type="entry name" value="Plug_dom"/>
</dbReference>
<comment type="caution">
    <text evidence="3">The sequence shown here is derived from an EMBL/GenBank/DDBJ whole genome shotgun (WGS) entry which is preliminary data.</text>
</comment>
<dbReference type="NCBIfam" id="TIGR04057">
    <property type="entry name" value="SusC_RagA_signa"/>
    <property type="match status" value="1"/>
</dbReference>
<sequence>MRKKIQEFIERSRVGLVLLFFVLISMSTYAQQEVTVRGVVRDTLEGMPGVAVKVVGGSRGVVSDAVGRFSIVTDRNATLSFTFVGLKTAVINLREKKVENGVIELNVLLTSENTTLQEVAITGFGASQKKASMVSSITSVDVKEMKTPSSNLTNALAGKVAGIISFQTSGEPGLGTDNSSFFIRGLSTFGSGKRDPLILIDGVESSATDMARLQTDDIADFSVLKDAAAASIYGARGANGVVLINSKLGKNGKPQFNFRAENKISSNTKNFQLADNVTYMNLSNEAILTRNPLGIEPYTQNKIMSTASGADPYLYPNNNWTDRLIRDYTINQSYNLNITGGSTRARYFMAGTFNRDNGILKVDPINNFNNNVRLNNYSIRSNVDFDVTKSTVLVVRMYGQFDDYNGPIGTYDPNQPNRLRSGGETTFYNTLNANPVMFPATYPQSMLQYIEHPLFGSSRTRNLDASFNPSLYVNPYAEMVRGYQTYKTSNLSPQLEIKQDLGGLTTGLKARAMAYLRRVSFFSVNRAYSPFYYQTIVDPTDQSYELTALNDGGQNSAQPVGQEYLGYDDSSVPRTIDSRFWLEGSLSYDRTFKEKHTVGGMLVSYMSNYETSNGGGLVGSLPARNQGVSGRFTYGFDDRYLAEFNFGFNGSERFDKSHRYGFFPSAGIGYRVSSEKFFAPLTAVISNLKLRATYGLVGNDAIGSSGDRFFYLSDVNLNNPSYGATFGRNDGSPPDSNNGISINRYANSNITWEQSKQLNLGIDLGIANRVDIVFDAFKQNRSQILERIQSIDNASGLMAIPFANSGQAEIKGIDISASYRNRFGEHFRTNTRGTFTFSSSKVVKADEIAYGNSLSHLSRIGYPINQPFGYIAERLFVDDAEVANSPIQFNDNVNVKAGDIKYRDINNDGMINSDDQVAIGYPNQPQIIYGFGSTLEYKKFDFNFYFQGSARSSFFIDPNAIQPFIQSGGYQKGLLQAVADDHWSETNRNVYAFWPRLNPLHSNNNNQASTWWLRNGSFLRLKQVDLGYTFSKLEKISVKNARLYFSATNLFVMSKFKMWDVEMGGNGLGYPLQSIYNLGLQVNL</sequence>
<dbReference type="InterPro" id="IPR039426">
    <property type="entry name" value="TonB-dep_rcpt-like"/>
</dbReference>
<dbReference type="InterPro" id="IPR037066">
    <property type="entry name" value="Plug_dom_sf"/>
</dbReference>
<dbReference type="PROSITE" id="PS52016">
    <property type="entry name" value="TONB_DEPENDENT_REC_3"/>
    <property type="match status" value="1"/>
</dbReference>
<comment type="subcellular location">
    <subcellularLocation>
        <location evidence="1">Cell outer membrane</location>
        <topology evidence="1">Multi-pass membrane protein</topology>
    </subcellularLocation>
</comment>
<dbReference type="EMBL" id="JBHUHZ010000001">
    <property type="protein sequence ID" value="MFD2162743.1"/>
    <property type="molecule type" value="Genomic_DNA"/>
</dbReference>
<dbReference type="Gene3D" id="2.170.130.10">
    <property type="entry name" value="TonB-dependent receptor, plug domain"/>
    <property type="match status" value="1"/>
</dbReference>
<keyword evidence="1" id="KW-1134">Transmembrane beta strand</keyword>
<dbReference type="RefSeq" id="WP_255902997.1">
    <property type="nucleotide sequence ID" value="NZ_JAFMZO010000003.1"/>
</dbReference>
<organism evidence="3 4">
    <name type="scientific">Paradesertivirga mongoliensis</name>
    <dbReference type="NCBI Taxonomy" id="2100740"/>
    <lineage>
        <taxon>Bacteria</taxon>
        <taxon>Pseudomonadati</taxon>
        <taxon>Bacteroidota</taxon>
        <taxon>Sphingobacteriia</taxon>
        <taxon>Sphingobacteriales</taxon>
        <taxon>Sphingobacteriaceae</taxon>
        <taxon>Paradesertivirga</taxon>
    </lineage>
</organism>
<keyword evidence="1" id="KW-0472">Membrane</keyword>
<dbReference type="SUPFAM" id="SSF49464">
    <property type="entry name" value="Carboxypeptidase regulatory domain-like"/>
    <property type="match status" value="1"/>
</dbReference>
<dbReference type="Proteomes" id="UP001597387">
    <property type="component" value="Unassembled WGS sequence"/>
</dbReference>
<keyword evidence="1" id="KW-0998">Cell outer membrane</keyword>
<keyword evidence="1" id="KW-0812">Transmembrane</keyword>
<accession>A0ABW4ZL15</accession>
<evidence type="ECO:0000313" key="4">
    <source>
        <dbReference type="Proteomes" id="UP001597387"/>
    </source>
</evidence>
<gene>
    <name evidence="3" type="ORF">ACFSJU_10100</name>
</gene>
<comment type="similarity">
    <text evidence="1">Belongs to the TonB-dependent receptor family.</text>
</comment>
<evidence type="ECO:0000313" key="3">
    <source>
        <dbReference type="EMBL" id="MFD2162743.1"/>
    </source>
</evidence>
<keyword evidence="4" id="KW-1185">Reference proteome</keyword>
<protein>
    <submittedName>
        <fullName evidence="3">SusC/RagA family TonB-linked outer membrane protein</fullName>
    </submittedName>
</protein>
<evidence type="ECO:0000259" key="2">
    <source>
        <dbReference type="Pfam" id="PF07715"/>
    </source>
</evidence>
<evidence type="ECO:0000256" key="1">
    <source>
        <dbReference type="PROSITE-ProRule" id="PRU01360"/>
    </source>
</evidence>
<proteinExistence type="inferred from homology"/>
<name>A0ABW4ZL15_9SPHI</name>
<reference evidence="4" key="1">
    <citation type="journal article" date="2019" name="Int. J. Syst. Evol. Microbiol.">
        <title>The Global Catalogue of Microorganisms (GCM) 10K type strain sequencing project: providing services to taxonomists for standard genome sequencing and annotation.</title>
        <authorList>
            <consortium name="The Broad Institute Genomics Platform"/>
            <consortium name="The Broad Institute Genome Sequencing Center for Infectious Disease"/>
            <person name="Wu L."/>
            <person name="Ma J."/>
        </authorList>
    </citation>
    <scope>NUCLEOTIDE SEQUENCE [LARGE SCALE GENOMIC DNA]</scope>
    <source>
        <strain evidence="4">KCTC 42217</strain>
    </source>
</reference>
<dbReference type="InterPro" id="IPR008969">
    <property type="entry name" value="CarboxyPept-like_regulatory"/>
</dbReference>
<feature type="domain" description="TonB-dependent receptor plug" evidence="2">
    <location>
        <begin position="131"/>
        <end position="241"/>
    </location>
</feature>
<dbReference type="SUPFAM" id="SSF56935">
    <property type="entry name" value="Porins"/>
    <property type="match status" value="1"/>
</dbReference>
<dbReference type="InterPro" id="IPR023996">
    <property type="entry name" value="TonB-dep_OMP_SusC/RagA"/>
</dbReference>
<dbReference type="NCBIfam" id="TIGR04056">
    <property type="entry name" value="OMP_RagA_SusC"/>
    <property type="match status" value="1"/>
</dbReference>